<dbReference type="STRING" id="645991.Sgly_0790"/>
<accession>F0T183</accession>
<name>F0T183_SYNGF</name>
<evidence type="ECO:0008006" key="3">
    <source>
        <dbReference type="Google" id="ProtNLM"/>
    </source>
</evidence>
<reference evidence="2" key="2">
    <citation type="submission" date="2011-02" db="EMBL/GenBank/DDBJ databases">
        <title>The complete genome of Syntrophobotulus glycolicus DSM 8271.</title>
        <authorList>
            <person name="Lucas S."/>
            <person name="Copeland A."/>
            <person name="Lapidus A."/>
            <person name="Bruce D."/>
            <person name="Goodwin L."/>
            <person name="Pitluck S."/>
            <person name="Kyrpides N."/>
            <person name="Mavromatis K."/>
            <person name="Pagani I."/>
            <person name="Ivanova N."/>
            <person name="Mikhailova N."/>
            <person name="Chertkov O."/>
            <person name="Held B."/>
            <person name="Detter J.C."/>
            <person name="Tapia R."/>
            <person name="Han C."/>
            <person name="Land M."/>
            <person name="Hauser L."/>
            <person name="Markowitz V."/>
            <person name="Cheng J.-F."/>
            <person name="Hugenholtz P."/>
            <person name="Woyke T."/>
            <person name="Wu D."/>
            <person name="Spring S."/>
            <person name="Schroeder M."/>
            <person name="Brambilla E."/>
            <person name="Klenk H.-P."/>
            <person name="Eisen J.A."/>
        </authorList>
    </citation>
    <scope>NUCLEOTIDE SEQUENCE [LARGE SCALE GENOMIC DNA]</scope>
    <source>
        <strain evidence="2">DSM 8271 / FlGlyR</strain>
    </source>
</reference>
<dbReference type="HOGENOM" id="CLU_195756_2_1_9"/>
<dbReference type="Proteomes" id="UP000007488">
    <property type="component" value="Chromosome"/>
</dbReference>
<dbReference type="Pfam" id="PF09693">
    <property type="entry name" value="Phage_XkdX"/>
    <property type="match status" value="1"/>
</dbReference>
<dbReference type="KEGG" id="sgy:Sgly_0790"/>
<dbReference type="RefSeq" id="WP_013624018.1">
    <property type="nucleotide sequence ID" value="NC_015172.1"/>
</dbReference>
<evidence type="ECO:0000313" key="2">
    <source>
        <dbReference type="Proteomes" id="UP000007488"/>
    </source>
</evidence>
<protein>
    <recommendedName>
        <fullName evidence="3">XkdX family protein</fullName>
    </recommendedName>
</protein>
<proteinExistence type="predicted"/>
<dbReference type="OrthoDB" id="1779343at2"/>
<dbReference type="AlphaFoldDB" id="F0T183"/>
<keyword evidence="2" id="KW-1185">Reference proteome</keyword>
<gene>
    <name evidence="1" type="ordered locus">Sgly_0790</name>
</gene>
<reference evidence="1 2" key="1">
    <citation type="journal article" date="2011" name="Stand. Genomic Sci.">
        <title>Complete genome sequence of Syntrophobotulus glycolicus type strain (FlGlyR).</title>
        <authorList>
            <person name="Han C."/>
            <person name="Mwirichia R."/>
            <person name="Chertkov O."/>
            <person name="Held B."/>
            <person name="Lapidus A."/>
            <person name="Nolan M."/>
            <person name="Lucas S."/>
            <person name="Hammon N."/>
            <person name="Deshpande S."/>
            <person name="Cheng J.F."/>
            <person name="Tapia R."/>
            <person name="Goodwin L."/>
            <person name="Pitluck S."/>
            <person name="Huntemann M."/>
            <person name="Liolios K."/>
            <person name="Ivanova N."/>
            <person name="Pagani I."/>
            <person name="Mavromatis K."/>
            <person name="Ovchinikova G."/>
            <person name="Pati A."/>
            <person name="Chen A."/>
            <person name="Palaniappan K."/>
            <person name="Land M."/>
            <person name="Hauser L."/>
            <person name="Brambilla E.M."/>
            <person name="Rohde M."/>
            <person name="Spring S."/>
            <person name="Sikorski J."/>
            <person name="Goker M."/>
            <person name="Woyke T."/>
            <person name="Bristow J."/>
            <person name="Eisen J.A."/>
            <person name="Markowitz V."/>
            <person name="Hugenholtz P."/>
            <person name="Kyrpides N.C."/>
            <person name="Klenk H.P."/>
            <person name="Detter J.C."/>
        </authorList>
    </citation>
    <scope>NUCLEOTIDE SEQUENCE [LARGE SCALE GENOMIC DNA]</scope>
    <source>
        <strain evidence="2">DSM 8271 / FlGlyR</strain>
    </source>
</reference>
<sequence>MLDFKTINRYYKEKYWSKKMIWNAVVKGYITAAEYEEITGESYQA</sequence>
<dbReference type="EMBL" id="CP002547">
    <property type="protein sequence ID" value="ADY55147.1"/>
    <property type="molecule type" value="Genomic_DNA"/>
</dbReference>
<dbReference type="InterPro" id="IPR010022">
    <property type="entry name" value="XkdX"/>
</dbReference>
<evidence type="ECO:0000313" key="1">
    <source>
        <dbReference type="EMBL" id="ADY55147.1"/>
    </source>
</evidence>
<organism evidence="1 2">
    <name type="scientific">Syntrophobotulus glycolicus (strain DSM 8271 / FlGlyR)</name>
    <dbReference type="NCBI Taxonomy" id="645991"/>
    <lineage>
        <taxon>Bacteria</taxon>
        <taxon>Bacillati</taxon>
        <taxon>Bacillota</taxon>
        <taxon>Clostridia</taxon>
        <taxon>Eubacteriales</taxon>
        <taxon>Desulfitobacteriaceae</taxon>
        <taxon>Syntrophobotulus</taxon>
    </lineage>
</organism>